<evidence type="ECO:0000313" key="1">
    <source>
        <dbReference type="EMBL" id="EFH90675.1"/>
    </source>
</evidence>
<evidence type="ECO:0008006" key="3">
    <source>
        <dbReference type="Google" id="ProtNLM"/>
    </source>
</evidence>
<dbReference type="EMBL" id="ADVG01000001">
    <property type="protein sequence ID" value="EFH90675.1"/>
    <property type="molecule type" value="Genomic_DNA"/>
</dbReference>
<gene>
    <name evidence="1" type="ORF">Krac_12302</name>
</gene>
<dbReference type="AlphaFoldDB" id="D6TGG3"/>
<dbReference type="Proteomes" id="UP000004508">
    <property type="component" value="Unassembled WGS sequence"/>
</dbReference>
<reference evidence="1 2" key="1">
    <citation type="journal article" date="2011" name="Stand. Genomic Sci.">
        <title>Non-contiguous finished genome sequence and contextual data of the filamentous soil bacterium Ktedonobacter racemifer type strain (SOSP1-21).</title>
        <authorList>
            <person name="Chang Y.J."/>
            <person name="Land M."/>
            <person name="Hauser L."/>
            <person name="Chertkov O."/>
            <person name="Del Rio T.G."/>
            <person name="Nolan M."/>
            <person name="Copeland A."/>
            <person name="Tice H."/>
            <person name="Cheng J.F."/>
            <person name="Lucas S."/>
            <person name="Han C."/>
            <person name="Goodwin L."/>
            <person name="Pitluck S."/>
            <person name="Ivanova N."/>
            <person name="Ovchinikova G."/>
            <person name="Pati A."/>
            <person name="Chen A."/>
            <person name="Palaniappan K."/>
            <person name="Mavromatis K."/>
            <person name="Liolios K."/>
            <person name="Brettin T."/>
            <person name="Fiebig A."/>
            <person name="Rohde M."/>
            <person name="Abt B."/>
            <person name="Goker M."/>
            <person name="Detter J.C."/>
            <person name="Woyke T."/>
            <person name="Bristow J."/>
            <person name="Eisen J.A."/>
            <person name="Markowitz V."/>
            <person name="Hugenholtz P."/>
            <person name="Kyrpides N.C."/>
            <person name="Klenk H.P."/>
            <person name="Lapidus A."/>
        </authorList>
    </citation>
    <scope>NUCLEOTIDE SEQUENCE [LARGE SCALE GENOMIC DNA]</scope>
    <source>
        <strain evidence="2">DSM 44963</strain>
    </source>
</reference>
<dbReference type="InParanoid" id="D6TGG3"/>
<organism evidence="1 2">
    <name type="scientific">Ktedonobacter racemifer DSM 44963</name>
    <dbReference type="NCBI Taxonomy" id="485913"/>
    <lineage>
        <taxon>Bacteria</taxon>
        <taxon>Bacillati</taxon>
        <taxon>Chloroflexota</taxon>
        <taxon>Ktedonobacteria</taxon>
        <taxon>Ktedonobacterales</taxon>
        <taxon>Ktedonobacteraceae</taxon>
        <taxon>Ktedonobacter</taxon>
    </lineage>
</organism>
<protein>
    <recommendedName>
        <fullName evidence="3">IPT/TIG domain-containing protein</fullName>
    </recommendedName>
</protein>
<sequence length="272" mass="28857">MYIDGFGANETIQIVDRYQQSNQVNVTTLTADATGAVISVIDWPSTAHNDADQVTFAAIGQATQIALSATHPLDPAITGYDSYPFGTIGKAGDTLRLIAFDFVAGEQVQITFNDKVVYTGTSDINGAVAASFVVPPLEDVSSGAGNIKVKAIGLSSNLVADLSPWLPFIFYYQPTLMLTPTTGPSGTTITVTGAHFPAGTYFPLAWDGPFTPNPDYYYYPADTYALISTDQDGNFTTTIQADGLVSGQTYHVTASDFTYGFSSAITATFVAQ</sequence>
<accession>D6TGG3</accession>
<dbReference type="RefSeq" id="WP_007908238.1">
    <property type="nucleotide sequence ID" value="NZ_ADVG01000001.1"/>
</dbReference>
<comment type="caution">
    <text evidence="1">The sequence shown here is derived from an EMBL/GenBank/DDBJ whole genome shotgun (WGS) entry which is preliminary data.</text>
</comment>
<dbReference type="Gene3D" id="2.60.40.230">
    <property type="entry name" value="Neocarzinostatin-like"/>
    <property type="match status" value="1"/>
</dbReference>
<evidence type="ECO:0000313" key="2">
    <source>
        <dbReference type="Proteomes" id="UP000004508"/>
    </source>
</evidence>
<name>D6TGG3_KTERA</name>
<proteinExistence type="predicted"/>
<keyword evidence="2" id="KW-1185">Reference proteome</keyword>